<comment type="caution">
    <text evidence="1">The sequence shown here is derived from an EMBL/GenBank/DDBJ whole genome shotgun (WGS) entry which is preliminary data.</text>
</comment>
<dbReference type="Proteomes" id="UP001231649">
    <property type="component" value="Chromosome 6"/>
</dbReference>
<proteinExistence type="predicted"/>
<organism evidence="1 2">
    <name type="scientific">Mythimna loreyi</name>
    <dbReference type="NCBI Taxonomy" id="667449"/>
    <lineage>
        <taxon>Eukaryota</taxon>
        <taxon>Metazoa</taxon>
        <taxon>Ecdysozoa</taxon>
        <taxon>Arthropoda</taxon>
        <taxon>Hexapoda</taxon>
        <taxon>Insecta</taxon>
        <taxon>Pterygota</taxon>
        <taxon>Neoptera</taxon>
        <taxon>Endopterygota</taxon>
        <taxon>Lepidoptera</taxon>
        <taxon>Glossata</taxon>
        <taxon>Ditrysia</taxon>
        <taxon>Noctuoidea</taxon>
        <taxon>Noctuidae</taxon>
        <taxon>Noctuinae</taxon>
        <taxon>Hadenini</taxon>
        <taxon>Mythimna</taxon>
    </lineage>
</organism>
<gene>
    <name evidence="1" type="ORF">PYW08_014461</name>
</gene>
<evidence type="ECO:0000313" key="2">
    <source>
        <dbReference type="Proteomes" id="UP001231649"/>
    </source>
</evidence>
<keyword evidence="2" id="KW-1185">Reference proteome</keyword>
<protein>
    <submittedName>
        <fullName evidence="1">Uncharacterized protein</fullName>
    </submittedName>
</protein>
<sequence length="627" mass="72333">MMLISIILVSLWTGSSYGVNYDVYTGETAPKCLMKFYEKNNFTDNCVVDVKPCDPNEWRRVDGTCNNLKHPASGTYLAPLARIMPASFDGQEPRKALSGNPLPPERIVRINLLGEAVSSHPIFNHNVPSFGIYKFTDIGSVHDIENMLLTTTWCCEKERMNDKACTPNIVADDDPVFRYSGIRCLNSTKPLTYQDFGCTRDAVPSIIKKATATFDESQIYNLHNKGDKVIRTFENGKLAVEEEDGKWFPPNGPTAFCPNNQGPEETRCFENYANTLLPVTLYVIWFVRHHNYICDKLKEVNPCWDDDRLFYTARDINNAMSNQIYFREWYETLIGRQNLLKAGVITKDNGFRDLYDENHDPEMTTEFTHVIRWFHLMQESNAKMYDKKGNYLYDYPLLNTTFRMGFIAKNMESFTKSTWSPCHDFDNTVSFDVANRGLPGVQEALDIPAGDLNKARHFGLRSYTDYIEHFEGSKITKWEELEQFVTKANIEKLAHIFEDVRDVDLMAGLWVSKSIKGGYIPELLADILIDQWYRSVKSDRHWYERDNRPHAFTKRQLEQIRKVSVSLLICTVGDGVDEVPKKGFLRVSKKNPLVPCSKIQKIDFRAWADDKCQAKSKKRNGWRNKKN</sequence>
<name>A0ACC2R683_9NEOP</name>
<dbReference type="EMBL" id="CM056782">
    <property type="protein sequence ID" value="KAJ8731731.1"/>
    <property type="molecule type" value="Genomic_DNA"/>
</dbReference>
<evidence type="ECO:0000313" key="1">
    <source>
        <dbReference type="EMBL" id="KAJ8731731.1"/>
    </source>
</evidence>
<reference evidence="1" key="1">
    <citation type="submission" date="2023-03" db="EMBL/GenBank/DDBJ databases">
        <title>Chromosome-level genomes of two armyworms, Mythimna separata and Mythimna loreyi, provide insights into the biosynthesis and reception of sex pheromones.</title>
        <authorList>
            <person name="Zhao H."/>
        </authorList>
    </citation>
    <scope>NUCLEOTIDE SEQUENCE</scope>
    <source>
        <strain evidence="1">BeijingLab</strain>
    </source>
</reference>
<accession>A0ACC2R683</accession>